<keyword evidence="5 6" id="KW-0449">Lipoprotein</keyword>
<dbReference type="GO" id="GO:0015920">
    <property type="term" value="P:lipopolysaccharide transport"/>
    <property type="evidence" value="ECO:0007669"/>
    <property type="project" value="TreeGrafter"/>
</dbReference>
<evidence type="ECO:0000256" key="5">
    <source>
        <dbReference type="ARBA" id="ARBA00023288"/>
    </source>
</evidence>
<sequence length="164" mass="18423">MRRFLFFPALAALLLMSGCGFHVRGNYQLPATVGAVFIDVPGYDYDLRHRLQRTLASRGVRLVEDATAADAVLQISNPRFDTRVLSVGTDARVREHELRYTLGFELRKRDGSFLVAPQTVELLRDVSYDETNVLGSQSEQSAGRLELQDQAVQQIMRRLAARLG</sequence>
<dbReference type="GO" id="GO:0001530">
    <property type="term" value="F:lipopolysaccharide binding"/>
    <property type="evidence" value="ECO:0007669"/>
    <property type="project" value="TreeGrafter"/>
</dbReference>
<evidence type="ECO:0000256" key="7">
    <source>
        <dbReference type="SAM" id="SignalP"/>
    </source>
</evidence>
<dbReference type="RefSeq" id="WP_068802679.1">
    <property type="nucleotide sequence ID" value="NZ_CP014671.1"/>
</dbReference>
<evidence type="ECO:0000313" key="9">
    <source>
        <dbReference type="Proteomes" id="UP000092952"/>
    </source>
</evidence>
<dbReference type="GO" id="GO:0043165">
    <property type="term" value="P:Gram-negative-bacterium-type cell outer membrane assembly"/>
    <property type="evidence" value="ECO:0007669"/>
    <property type="project" value="UniProtKB-UniRule"/>
</dbReference>
<feature type="signal peptide" evidence="7">
    <location>
        <begin position="1"/>
        <end position="22"/>
    </location>
</feature>
<dbReference type="PANTHER" id="PTHR38098:SF1">
    <property type="entry name" value="LPS-ASSEMBLY LIPOPROTEIN LPTE"/>
    <property type="match status" value="1"/>
</dbReference>
<dbReference type="PANTHER" id="PTHR38098">
    <property type="entry name" value="LPS-ASSEMBLY LIPOPROTEIN LPTE"/>
    <property type="match status" value="1"/>
</dbReference>
<organism evidence="8 9">
    <name type="scientific">Immundisolibacter cernigliae</name>
    <dbReference type="NCBI Taxonomy" id="1810504"/>
    <lineage>
        <taxon>Bacteria</taxon>
        <taxon>Pseudomonadati</taxon>
        <taxon>Pseudomonadota</taxon>
        <taxon>Gammaproteobacteria</taxon>
        <taxon>Immundisolibacterales</taxon>
        <taxon>Immundisolibacteraceae</taxon>
        <taxon>Immundisolibacter</taxon>
    </lineage>
</organism>
<keyword evidence="3 6" id="KW-0564">Palmitate</keyword>
<evidence type="ECO:0000313" key="8">
    <source>
        <dbReference type="EMBL" id="ANX03171.1"/>
    </source>
</evidence>
<keyword evidence="2 6" id="KW-0472">Membrane</keyword>
<dbReference type="Pfam" id="PF04390">
    <property type="entry name" value="LptE"/>
    <property type="match status" value="1"/>
</dbReference>
<evidence type="ECO:0000256" key="4">
    <source>
        <dbReference type="ARBA" id="ARBA00023237"/>
    </source>
</evidence>
<dbReference type="EMBL" id="CP014671">
    <property type="protein sequence ID" value="ANX03171.1"/>
    <property type="molecule type" value="Genomic_DNA"/>
</dbReference>
<comment type="subcellular location">
    <subcellularLocation>
        <location evidence="6">Cell outer membrane</location>
        <topology evidence="6">Lipid-anchor</topology>
    </subcellularLocation>
</comment>
<evidence type="ECO:0000256" key="2">
    <source>
        <dbReference type="ARBA" id="ARBA00023136"/>
    </source>
</evidence>
<dbReference type="AlphaFoldDB" id="A0A1B1YQY3"/>
<dbReference type="KEGG" id="gbi:PG2T_02515"/>
<dbReference type="PROSITE" id="PS51257">
    <property type="entry name" value="PROKAR_LIPOPROTEIN"/>
    <property type="match status" value="1"/>
</dbReference>
<proteinExistence type="inferred from homology"/>
<evidence type="ECO:0000256" key="6">
    <source>
        <dbReference type="HAMAP-Rule" id="MF_01186"/>
    </source>
</evidence>
<dbReference type="OrthoDB" id="7349153at2"/>
<keyword evidence="4 6" id="KW-0998">Cell outer membrane</keyword>
<dbReference type="STRING" id="1810504.PG2T_02515"/>
<dbReference type="GO" id="GO:0009279">
    <property type="term" value="C:cell outer membrane"/>
    <property type="evidence" value="ECO:0007669"/>
    <property type="project" value="UniProtKB-SubCell"/>
</dbReference>
<keyword evidence="9" id="KW-1185">Reference proteome</keyword>
<dbReference type="HAMAP" id="MF_01186">
    <property type="entry name" value="LPS_assembly_LptE"/>
    <property type="match status" value="1"/>
</dbReference>
<evidence type="ECO:0000256" key="1">
    <source>
        <dbReference type="ARBA" id="ARBA00022729"/>
    </source>
</evidence>
<dbReference type="GO" id="GO:1990351">
    <property type="term" value="C:transporter complex"/>
    <property type="evidence" value="ECO:0007669"/>
    <property type="project" value="TreeGrafter"/>
</dbReference>
<dbReference type="FunCoup" id="A0A1B1YQY3">
    <property type="interactions" value="39"/>
</dbReference>
<evidence type="ECO:0000256" key="3">
    <source>
        <dbReference type="ARBA" id="ARBA00023139"/>
    </source>
</evidence>
<comment type="subunit">
    <text evidence="6">Component of the lipopolysaccharide transport and assembly complex. Interacts with LptD.</text>
</comment>
<reference evidence="9" key="1">
    <citation type="submission" date="2016-03" db="EMBL/GenBank/DDBJ databases">
        <title>Complete genome sequence of Solimmundus cernigliae, representing a novel lineage of polycyclic aromatic hydrocarbon degraders within the Gammaproteobacteria.</title>
        <authorList>
            <person name="Singleton D.R."/>
            <person name="Dickey A.N."/>
            <person name="Scholl E.H."/>
            <person name="Wright F.A."/>
            <person name="Aitken M.D."/>
        </authorList>
    </citation>
    <scope>NUCLEOTIDE SEQUENCE [LARGE SCALE GENOMIC DNA]</scope>
    <source>
        <strain evidence="9">TR3.2</strain>
    </source>
</reference>
<protein>
    <recommendedName>
        <fullName evidence="6">LPS-assembly lipoprotein LptE</fullName>
    </recommendedName>
</protein>
<keyword evidence="1 6" id="KW-0732">Signal</keyword>
<comment type="function">
    <text evidence="6">Together with LptD, is involved in the assembly of lipopolysaccharide (LPS) at the surface of the outer membrane. Required for the proper assembly of LptD. Binds LPS and may serve as the LPS recognition site at the outer membrane.</text>
</comment>
<dbReference type="InParanoid" id="A0A1B1YQY3"/>
<feature type="chain" id="PRO_5008881857" description="LPS-assembly lipoprotein LptE" evidence="7">
    <location>
        <begin position="23"/>
        <end position="164"/>
    </location>
</feature>
<name>A0A1B1YQY3_9GAMM</name>
<dbReference type="InterPro" id="IPR007485">
    <property type="entry name" value="LPS_assembly_LptE"/>
</dbReference>
<dbReference type="Proteomes" id="UP000092952">
    <property type="component" value="Chromosome"/>
</dbReference>
<dbReference type="Gene3D" id="3.30.160.150">
    <property type="entry name" value="Lipoprotein like domain"/>
    <property type="match status" value="1"/>
</dbReference>
<accession>A0A1B1YQY3</accession>
<comment type="similarity">
    <text evidence="6">Belongs to the LptE lipoprotein family.</text>
</comment>
<gene>
    <name evidence="6" type="primary">lptE</name>
    <name evidence="8" type="ORF">PG2T_02515</name>
</gene>